<keyword evidence="2" id="KW-1185">Reference proteome</keyword>
<evidence type="ECO:0000313" key="2">
    <source>
        <dbReference type="Proteomes" id="UP000594638"/>
    </source>
</evidence>
<sequence length="203" mass="22756">MSALGQTYPLWAGGYCCSRTDIPTYGQWGKSLLGQTYPLRAGGGLPNLLLFALRAPRPERFNNLLEDSSRIHRGSKNTCFFAFWISVLADYGENQRSEYNEFSWSTRSTAGVQPEYRGIQLEFRRSTGEYNRSIGEYNLSATGVHGVHPEYMKYSRSAVGLQGVQPEYNEYSWSTAGVLEEYPTRVHLSTSVVDPSGKTLLQG</sequence>
<comment type="caution">
    <text evidence="1">The sequence shown here is derived from an EMBL/GenBank/DDBJ whole genome shotgun (WGS) entry which is preliminary data.</text>
</comment>
<organism evidence="1 2">
    <name type="scientific">Olea europaea subsp. europaea</name>
    <dbReference type="NCBI Taxonomy" id="158383"/>
    <lineage>
        <taxon>Eukaryota</taxon>
        <taxon>Viridiplantae</taxon>
        <taxon>Streptophyta</taxon>
        <taxon>Embryophyta</taxon>
        <taxon>Tracheophyta</taxon>
        <taxon>Spermatophyta</taxon>
        <taxon>Magnoliopsida</taxon>
        <taxon>eudicotyledons</taxon>
        <taxon>Gunneridae</taxon>
        <taxon>Pentapetalae</taxon>
        <taxon>asterids</taxon>
        <taxon>lamiids</taxon>
        <taxon>Lamiales</taxon>
        <taxon>Oleaceae</taxon>
        <taxon>Oleeae</taxon>
        <taxon>Olea</taxon>
    </lineage>
</organism>
<accession>A0A8S0RBZ7</accession>
<gene>
    <name evidence="1" type="ORF">OLEA9_A114807</name>
</gene>
<reference evidence="1 2" key="1">
    <citation type="submission" date="2019-12" db="EMBL/GenBank/DDBJ databases">
        <authorList>
            <person name="Alioto T."/>
            <person name="Alioto T."/>
            <person name="Gomez Garrido J."/>
        </authorList>
    </citation>
    <scope>NUCLEOTIDE SEQUENCE [LARGE SCALE GENOMIC DNA]</scope>
</reference>
<dbReference type="AlphaFoldDB" id="A0A8S0RBZ7"/>
<protein>
    <submittedName>
        <fullName evidence="1">Uncharacterized protein</fullName>
    </submittedName>
</protein>
<dbReference type="Proteomes" id="UP000594638">
    <property type="component" value="Unassembled WGS sequence"/>
</dbReference>
<proteinExistence type="predicted"/>
<dbReference type="EMBL" id="CACTIH010002541">
    <property type="protein sequence ID" value="CAA2976759.1"/>
    <property type="molecule type" value="Genomic_DNA"/>
</dbReference>
<name>A0A8S0RBZ7_OLEEU</name>
<feature type="non-terminal residue" evidence="1">
    <location>
        <position position="203"/>
    </location>
</feature>
<evidence type="ECO:0000313" key="1">
    <source>
        <dbReference type="EMBL" id="CAA2976759.1"/>
    </source>
</evidence>